<evidence type="ECO:0000256" key="9">
    <source>
        <dbReference type="PIRSR" id="PIRSR600175-2"/>
    </source>
</evidence>
<evidence type="ECO:0000256" key="8">
    <source>
        <dbReference type="PIRSR" id="PIRSR600175-1"/>
    </source>
</evidence>
<dbReference type="GO" id="GO:0089718">
    <property type="term" value="P:amino acid import across plasma membrane"/>
    <property type="evidence" value="ECO:0007669"/>
    <property type="project" value="TreeGrafter"/>
</dbReference>
<dbReference type="GO" id="GO:0046872">
    <property type="term" value="F:metal ion binding"/>
    <property type="evidence" value="ECO:0007669"/>
    <property type="project" value="UniProtKB-KW"/>
</dbReference>
<feature type="binding site" evidence="8">
    <location>
        <position position="422"/>
    </location>
    <ligand>
        <name>Na(+)</name>
        <dbReference type="ChEBI" id="CHEBI:29101"/>
        <label>1</label>
    </ligand>
</feature>
<accession>A0A8J5K162</accession>
<evidence type="ECO:0000256" key="10">
    <source>
        <dbReference type="SAM" id="MobiDB-lite"/>
    </source>
</evidence>
<keyword evidence="7 11" id="KW-0472">Membrane</keyword>
<dbReference type="PROSITE" id="PS00754">
    <property type="entry name" value="NA_NEUROTRAN_SYMP_2"/>
    <property type="match status" value="1"/>
</dbReference>
<evidence type="ECO:0000256" key="5">
    <source>
        <dbReference type="ARBA" id="ARBA00022847"/>
    </source>
</evidence>
<dbReference type="SUPFAM" id="SSF161070">
    <property type="entry name" value="SNF-like"/>
    <property type="match status" value="1"/>
</dbReference>
<evidence type="ECO:0000256" key="11">
    <source>
        <dbReference type="SAM" id="Phobius"/>
    </source>
</evidence>
<evidence type="ECO:0000256" key="4">
    <source>
        <dbReference type="ARBA" id="ARBA00022692"/>
    </source>
</evidence>
<dbReference type="Pfam" id="PF00209">
    <property type="entry name" value="SNF"/>
    <property type="match status" value="1"/>
</dbReference>
<feature type="transmembrane region" description="Helical" evidence="11">
    <location>
        <begin position="104"/>
        <end position="123"/>
    </location>
</feature>
<keyword evidence="6 11" id="KW-1133">Transmembrane helix</keyword>
<feature type="binding site" evidence="8">
    <location>
        <position position="423"/>
    </location>
    <ligand>
        <name>Na(+)</name>
        <dbReference type="ChEBI" id="CHEBI:29101"/>
        <label>1</label>
    </ligand>
</feature>
<reference evidence="12" key="1">
    <citation type="journal article" date="2021" name="Sci. Adv.">
        <title>The American lobster genome reveals insights on longevity, neural, and immune adaptations.</title>
        <authorList>
            <person name="Polinski J.M."/>
            <person name="Zimin A.V."/>
            <person name="Clark K.F."/>
            <person name="Kohn A.B."/>
            <person name="Sadowski N."/>
            <person name="Timp W."/>
            <person name="Ptitsyn A."/>
            <person name="Khanna P."/>
            <person name="Romanova D.Y."/>
            <person name="Williams P."/>
            <person name="Greenwood S.J."/>
            <person name="Moroz L.L."/>
            <person name="Walt D.R."/>
            <person name="Bodnar A.G."/>
        </authorList>
    </citation>
    <scope>NUCLEOTIDE SEQUENCE</scope>
    <source>
        <strain evidence="12">GMGI-L3</strain>
    </source>
</reference>
<feature type="transmembrane region" description="Helical" evidence="11">
    <location>
        <begin position="153"/>
        <end position="175"/>
    </location>
</feature>
<feature type="transmembrane region" description="Helical" evidence="11">
    <location>
        <begin position="266"/>
        <end position="292"/>
    </location>
</feature>
<dbReference type="PROSITE" id="PS50267">
    <property type="entry name" value="NA_NEUROTRAN_SYMP_3"/>
    <property type="match status" value="1"/>
</dbReference>
<dbReference type="PANTHER" id="PTHR11616:SF241">
    <property type="entry name" value="SODIUM- AND CHLORIDE-DEPENDENT GLYCINE TRANSPORTER 2"/>
    <property type="match status" value="1"/>
</dbReference>
<dbReference type="GO" id="GO:0005283">
    <property type="term" value="F:amino acid:sodium symporter activity"/>
    <property type="evidence" value="ECO:0007669"/>
    <property type="project" value="TreeGrafter"/>
</dbReference>
<keyword evidence="4 11" id="KW-0812">Transmembrane</keyword>
<protein>
    <submittedName>
        <fullName evidence="12">Sodium- and chloride-dependent glycine transporter 1-like 2</fullName>
    </submittedName>
</protein>
<feature type="binding site" evidence="8">
    <location>
        <position position="322"/>
    </location>
    <ligand>
        <name>Na(+)</name>
        <dbReference type="ChEBI" id="CHEBI:29101"/>
        <label>1</label>
    </ligand>
</feature>
<feature type="transmembrane region" description="Helical" evidence="11">
    <location>
        <begin position="512"/>
        <end position="533"/>
    </location>
</feature>
<organism evidence="12 13">
    <name type="scientific">Homarus americanus</name>
    <name type="common">American lobster</name>
    <dbReference type="NCBI Taxonomy" id="6706"/>
    <lineage>
        <taxon>Eukaryota</taxon>
        <taxon>Metazoa</taxon>
        <taxon>Ecdysozoa</taxon>
        <taxon>Arthropoda</taxon>
        <taxon>Crustacea</taxon>
        <taxon>Multicrustacea</taxon>
        <taxon>Malacostraca</taxon>
        <taxon>Eumalacostraca</taxon>
        <taxon>Eucarida</taxon>
        <taxon>Decapoda</taxon>
        <taxon>Pleocyemata</taxon>
        <taxon>Astacidea</taxon>
        <taxon>Nephropoidea</taxon>
        <taxon>Nephropidae</taxon>
        <taxon>Homarus</taxon>
    </lineage>
</organism>
<evidence type="ECO:0000256" key="1">
    <source>
        <dbReference type="ARBA" id="ARBA00004141"/>
    </source>
</evidence>
<dbReference type="AlphaFoldDB" id="A0A8J5K162"/>
<sequence>MDTDLNVAYIRYPPTTANEPPDGPCHVCDEYGSCHTCNSHAHTCFIKPAGGPKGTKEEDRSARGGGMSQSQQDTTAASQHSEVDNAKGVGGSIYKIEESEVGSAFLVPYLLVLVVVGLPLYLLESALGQFSSCSCFTLYEVCPIFKGVGYATFIMNLVFVAVYSVVIAYPLVFLYNSFSTKLPWSSCGNTWNTPACSLAENRNSTLAGDSQQLSPADEFFHNFILEISDDITELDGFLWPVVGASFFIWTFVFLTVFKGINVFGKVVWFTAIFPFIMLFTLLIRGLTLPGAWDGIYFYIWPNFEKLKELKVWAAAAGQIFYSLGPGWGILTTLGSYNKFHNKCQRDAVLVPILNCATSILAGFVVFSVLGFMAHRTGTTVEKVTSAGPALVFITYPEALSLMPFAPLWAVLFFLMIFFLGIDSMIAHIETTTVSFVDEFPQYRHRRGLVTFLVCFFDMLASLLFCTRVRQSSPNLTYPDLHSVLLTGFSKDSQRAGRTVRDLQIMTTEKVSYYWYVVWLAAAPTVLLLIFINTMVSNAPASYRGEAFPGWAQGIGWLTALVSMLAIPIYFFYYLTCASSGSLSQRMECGLQPAESWGPAVESHREEWETLCKQQPLRHRLLHPDLFPTFPNYNLTESSRAFSKPQDRDFSLNNYSSNITQV</sequence>
<keyword evidence="8" id="KW-0915">Sodium</keyword>
<keyword evidence="8" id="KW-0479">Metal-binding</keyword>
<feature type="transmembrane region" description="Helical" evidence="11">
    <location>
        <begin position="237"/>
        <end position="257"/>
    </location>
</feature>
<name>A0A8J5K162_HOMAM</name>
<dbReference type="EMBL" id="JAHLQT010020459">
    <property type="protein sequence ID" value="KAG7168227.1"/>
    <property type="molecule type" value="Genomic_DNA"/>
</dbReference>
<feature type="transmembrane region" description="Helical" evidence="11">
    <location>
        <begin position="312"/>
        <end position="336"/>
    </location>
</feature>
<dbReference type="Proteomes" id="UP000747542">
    <property type="component" value="Unassembled WGS sequence"/>
</dbReference>
<feature type="transmembrane region" description="Helical" evidence="11">
    <location>
        <begin position="348"/>
        <end position="373"/>
    </location>
</feature>
<feature type="region of interest" description="Disordered" evidence="10">
    <location>
        <begin position="51"/>
        <end position="82"/>
    </location>
</feature>
<comment type="similarity">
    <text evidence="2">Belongs to the sodium:neurotransmitter symporter (SNF) (TC 2.A.22) family.</text>
</comment>
<gene>
    <name evidence="12" type="primary">Slc6a9-L2</name>
    <name evidence="12" type="ORF">Hamer_G016871</name>
</gene>
<dbReference type="InterPro" id="IPR037272">
    <property type="entry name" value="SNS_sf"/>
</dbReference>
<evidence type="ECO:0000313" key="12">
    <source>
        <dbReference type="EMBL" id="KAG7168227.1"/>
    </source>
</evidence>
<feature type="binding site" evidence="8">
    <location>
        <position position="419"/>
    </location>
    <ligand>
        <name>Na(+)</name>
        <dbReference type="ChEBI" id="CHEBI:29101"/>
        <label>1</label>
    </ligand>
</feature>
<keyword evidence="5" id="KW-0769">Symport</keyword>
<evidence type="ECO:0000256" key="3">
    <source>
        <dbReference type="ARBA" id="ARBA00022448"/>
    </source>
</evidence>
<comment type="subcellular location">
    <subcellularLocation>
        <location evidence="1">Membrane</location>
        <topology evidence="1">Multi-pass membrane protein</topology>
    </subcellularLocation>
</comment>
<dbReference type="PANTHER" id="PTHR11616">
    <property type="entry name" value="SODIUM/CHLORIDE DEPENDENT TRANSPORTER"/>
    <property type="match status" value="1"/>
</dbReference>
<feature type="compositionally biased region" description="Low complexity" evidence="10">
    <location>
        <begin position="68"/>
        <end position="80"/>
    </location>
</feature>
<dbReference type="GO" id="GO:0005886">
    <property type="term" value="C:plasma membrane"/>
    <property type="evidence" value="ECO:0007669"/>
    <property type="project" value="TreeGrafter"/>
</dbReference>
<keyword evidence="9" id="KW-1015">Disulfide bond</keyword>
<keyword evidence="3" id="KW-0813">Transport</keyword>
<dbReference type="InterPro" id="IPR000175">
    <property type="entry name" value="Na/ntran_symport"/>
</dbReference>
<feature type="binding site" evidence="8">
    <location>
        <position position="354"/>
    </location>
    <ligand>
        <name>Na(+)</name>
        <dbReference type="ChEBI" id="CHEBI:29101"/>
        <label>1</label>
    </ligand>
</feature>
<comment type="caution">
    <text evidence="12">The sequence shown here is derived from an EMBL/GenBank/DDBJ whole genome shotgun (WGS) entry which is preliminary data.</text>
</comment>
<evidence type="ECO:0000256" key="7">
    <source>
        <dbReference type="ARBA" id="ARBA00023136"/>
    </source>
</evidence>
<proteinExistence type="inferred from homology"/>
<keyword evidence="13" id="KW-1185">Reference proteome</keyword>
<dbReference type="PRINTS" id="PR00176">
    <property type="entry name" value="NANEUSMPORT"/>
</dbReference>
<evidence type="ECO:0000313" key="13">
    <source>
        <dbReference type="Proteomes" id="UP000747542"/>
    </source>
</evidence>
<feature type="transmembrane region" description="Helical" evidence="11">
    <location>
        <begin position="554"/>
        <end position="574"/>
    </location>
</feature>
<evidence type="ECO:0000256" key="2">
    <source>
        <dbReference type="ARBA" id="ARBA00006459"/>
    </source>
</evidence>
<feature type="transmembrane region" description="Helical" evidence="11">
    <location>
        <begin position="405"/>
        <end position="426"/>
    </location>
</feature>
<evidence type="ECO:0000256" key="6">
    <source>
        <dbReference type="ARBA" id="ARBA00022989"/>
    </source>
</evidence>
<feature type="disulfide bond" evidence="9">
    <location>
        <begin position="187"/>
        <end position="196"/>
    </location>
</feature>